<reference evidence="7" key="1">
    <citation type="submission" date="2021-05" db="EMBL/GenBank/DDBJ databases">
        <title>A free-living protist that lacks canonical eukaryotic 1 DNA replication and segregation systems.</title>
        <authorList>
            <person name="Salas-Leiva D.E."/>
            <person name="Tromer E.C."/>
            <person name="Curtis B.A."/>
            <person name="Jerlstrom-Hultqvist J."/>
            <person name="Kolisko M."/>
            <person name="Yi Z."/>
            <person name="Salas-Leiva J.S."/>
            <person name="Gallot-Lavallee L."/>
            <person name="Kops G.J.P.L."/>
            <person name="Archibald J.M."/>
            <person name="Simpson A.G.B."/>
            <person name="Roger A.J."/>
        </authorList>
    </citation>
    <scope>NUCLEOTIDE SEQUENCE</scope>
    <source>
        <strain evidence="7">BICM</strain>
    </source>
</reference>
<name>A0A8J6E3V7_9EUKA</name>
<dbReference type="AlphaFoldDB" id="A0A8J6E3V7"/>
<dbReference type="SUPFAM" id="SSF53383">
    <property type="entry name" value="PLP-dependent transferases"/>
    <property type="match status" value="1"/>
</dbReference>
<evidence type="ECO:0000313" key="7">
    <source>
        <dbReference type="EMBL" id="KAG9393682.1"/>
    </source>
</evidence>
<dbReference type="NCBIfam" id="NF005394">
    <property type="entry name" value="PRK06939.1"/>
    <property type="match status" value="1"/>
</dbReference>
<dbReference type="InterPro" id="IPR015421">
    <property type="entry name" value="PyrdxlP-dep_Trfase_major"/>
</dbReference>
<dbReference type="InterPro" id="IPR015424">
    <property type="entry name" value="PyrdxlP-dep_Trfase"/>
</dbReference>
<dbReference type="Gene3D" id="3.40.640.10">
    <property type="entry name" value="Type I PLP-dependent aspartate aminotransferase-like (Major domain)"/>
    <property type="match status" value="1"/>
</dbReference>
<dbReference type="GO" id="GO:0008890">
    <property type="term" value="F:glycine C-acetyltransferase activity"/>
    <property type="evidence" value="ECO:0007669"/>
    <property type="project" value="InterPro"/>
</dbReference>
<dbReference type="GO" id="GO:0006567">
    <property type="term" value="P:L-threonine catabolic process"/>
    <property type="evidence" value="ECO:0007669"/>
    <property type="project" value="InterPro"/>
</dbReference>
<dbReference type="InterPro" id="IPR004839">
    <property type="entry name" value="Aminotransferase_I/II_large"/>
</dbReference>
<dbReference type="InterPro" id="IPR050087">
    <property type="entry name" value="AON_synthase_class-II"/>
</dbReference>
<dbReference type="NCBIfam" id="TIGR01822">
    <property type="entry name" value="2am3keto_CoA"/>
    <property type="match status" value="1"/>
</dbReference>
<keyword evidence="3" id="KW-0808">Transferase</keyword>
<dbReference type="FunFam" id="3.40.640.10:FF:000006">
    <property type="entry name" value="5-aminolevulinate synthase, mitochondrial"/>
    <property type="match status" value="1"/>
</dbReference>
<sequence length="403" mass="43397">MPIAAREALENQIATDIAQIKEAGTYKAERILTGPQGGAINVSTSDKPVVCFCANNYLGLANSPELAEAAKAAIDKYGYGLSSVRFICGCQTIHKELEQKIADFYGTKDTILYSSCFDANGGLFEPLLTAEDAIISDALNHASIIDGVRLCKAKRFRYDHMDMKSLEEQLKDAQSQRHRMIVTDGVFSMDGDVAPLAEICDLADKYNALVVVDESHALGVIGKTGRGTVEYCNVMDRVDIITGTFGKAMGGAMGGFTTANSARFIEMLRQKSRPYLFSNSLAPAVCGATVKAFDLLMNDNTRLAKLQANTARFRKAIKAAGFTVRGDDTCPIAPVMINDAAMAGKMADALLAQGIYVTAFSFPVVPRGQARIRTQLSAAHTDEQIDMTVAAFTQVGEELGLIQ</sequence>
<evidence type="ECO:0000256" key="5">
    <source>
        <dbReference type="ARBA" id="ARBA00023315"/>
    </source>
</evidence>
<dbReference type="Gene3D" id="3.90.1150.10">
    <property type="entry name" value="Aspartate Aminotransferase, domain 1"/>
    <property type="match status" value="1"/>
</dbReference>
<organism evidence="7 8">
    <name type="scientific">Carpediemonas membranifera</name>
    <dbReference type="NCBI Taxonomy" id="201153"/>
    <lineage>
        <taxon>Eukaryota</taxon>
        <taxon>Metamonada</taxon>
        <taxon>Carpediemonas-like organisms</taxon>
        <taxon>Carpediemonas</taxon>
    </lineage>
</organism>
<dbReference type="PANTHER" id="PTHR13693:SF102">
    <property type="entry name" value="2-AMINO-3-KETOBUTYRATE COENZYME A LIGASE, MITOCHONDRIAL"/>
    <property type="match status" value="1"/>
</dbReference>
<accession>A0A8J6E3V7</accession>
<keyword evidence="5" id="KW-0012">Acyltransferase</keyword>
<dbReference type="InterPro" id="IPR015422">
    <property type="entry name" value="PyrdxlP-dep_Trfase_small"/>
</dbReference>
<evidence type="ECO:0000256" key="4">
    <source>
        <dbReference type="ARBA" id="ARBA00022898"/>
    </source>
</evidence>
<comment type="similarity">
    <text evidence="2">Belongs to the class-II pyridoxal-phosphate-dependent aminotransferase family.</text>
</comment>
<dbReference type="InterPro" id="IPR011282">
    <property type="entry name" value="2am3keto_CoA_ligase"/>
</dbReference>
<dbReference type="EMBL" id="JAHDYR010000021">
    <property type="protein sequence ID" value="KAG9393682.1"/>
    <property type="molecule type" value="Genomic_DNA"/>
</dbReference>
<dbReference type="OrthoDB" id="10263824at2759"/>
<evidence type="ECO:0000256" key="3">
    <source>
        <dbReference type="ARBA" id="ARBA00022679"/>
    </source>
</evidence>
<dbReference type="GO" id="GO:0030170">
    <property type="term" value="F:pyridoxal phosphate binding"/>
    <property type="evidence" value="ECO:0007669"/>
    <property type="project" value="InterPro"/>
</dbReference>
<keyword evidence="4" id="KW-0663">Pyridoxal phosphate</keyword>
<dbReference type="HAMAP" id="MF_00985">
    <property type="entry name" value="2am3keto_CoA_ligase"/>
    <property type="match status" value="1"/>
</dbReference>
<keyword evidence="8" id="KW-1185">Reference proteome</keyword>
<dbReference type="Proteomes" id="UP000717585">
    <property type="component" value="Unassembled WGS sequence"/>
</dbReference>
<feature type="domain" description="Aminotransferase class I/classII large" evidence="6">
    <location>
        <begin position="48"/>
        <end position="391"/>
    </location>
</feature>
<gene>
    <name evidence="7" type="ORF">J8273_4801</name>
</gene>
<dbReference type="CDD" id="cd06454">
    <property type="entry name" value="KBL_like"/>
    <property type="match status" value="1"/>
</dbReference>
<evidence type="ECO:0000256" key="2">
    <source>
        <dbReference type="ARBA" id="ARBA00008392"/>
    </source>
</evidence>
<evidence type="ECO:0000256" key="1">
    <source>
        <dbReference type="ARBA" id="ARBA00001933"/>
    </source>
</evidence>
<dbReference type="Pfam" id="PF00155">
    <property type="entry name" value="Aminotran_1_2"/>
    <property type="match status" value="1"/>
</dbReference>
<protein>
    <submittedName>
        <fullName evidence="7">Glycine-C-acetyltransferase</fullName>
    </submittedName>
</protein>
<dbReference type="PANTHER" id="PTHR13693">
    <property type="entry name" value="CLASS II AMINOTRANSFERASE/8-AMINO-7-OXONONANOATE SYNTHASE"/>
    <property type="match status" value="1"/>
</dbReference>
<evidence type="ECO:0000259" key="6">
    <source>
        <dbReference type="Pfam" id="PF00155"/>
    </source>
</evidence>
<evidence type="ECO:0000313" key="8">
    <source>
        <dbReference type="Proteomes" id="UP000717585"/>
    </source>
</evidence>
<comment type="cofactor">
    <cofactor evidence="1">
        <name>pyridoxal 5'-phosphate</name>
        <dbReference type="ChEBI" id="CHEBI:597326"/>
    </cofactor>
</comment>
<comment type="caution">
    <text evidence="7">The sequence shown here is derived from an EMBL/GenBank/DDBJ whole genome shotgun (WGS) entry which is preliminary data.</text>
</comment>
<proteinExistence type="inferred from homology"/>